<dbReference type="PROSITE" id="PS50102">
    <property type="entry name" value="RRM"/>
    <property type="match status" value="1"/>
</dbReference>
<dbReference type="SMART" id="SM00360">
    <property type="entry name" value="RRM"/>
    <property type="match status" value="1"/>
</dbReference>
<dbReference type="Gene3D" id="3.30.70.330">
    <property type="match status" value="1"/>
</dbReference>
<dbReference type="GO" id="GO:0003723">
    <property type="term" value="F:RNA binding"/>
    <property type="evidence" value="ECO:0007669"/>
    <property type="project" value="UniProtKB-UniRule"/>
</dbReference>
<dbReference type="InterPro" id="IPR034152">
    <property type="entry name" value="SLIRP_RRM"/>
</dbReference>
<dbReference type="AlphaFoldDB" id="A0A2R5L5E9"/>
<dbReference type="InterPro" id="IPR012677">
    <property type="entry name" value="Nucleotide-bd_a/b_plait_sf"/>
</dbReference>
<dbReference type="Pfam" id="PF00076">
    <property type="entry name" value="RRM_1"/>
    <property type="match status" value="1"/>
</dbReference>
<name>A0A2R5L5E9_9ACAR</name>
<evidence type="ECO:0000313" key="4">
    <source>
        <dbReference type="EMBL" id="MBY04734.1"/>
    </source>
</evidence>
<accession>A0A2R5L5E9</accession>
<evidence type="ECO:0000256" key="2">
    <source>
        <dbReference type="PROSITE-ProRule" id="PRU00176"/>
    </source>
</evidence>
<proteinExistence type="predicted"/>
<dbReference type="PANTHER" id="PTHR48024">
    <property type="entry name" value="GEO13361P1-RELATED"/>
    <property type="match status" value="1"/>
</dbReference>
<dbReference type="InterPro" id="IPR035979">
    <property type="entry name" value="RBD_domain_sf"/>
</dbReference>
<dbReference type="InterPro" id="IPR000504">
    <property type="entry name" value="RRM_dom"/>
</dbReference>
<dbReference type="SUPFAM" id="SSF54928">
    <property type="entry name" value="RNA-binding domain, RBD"/>
    <property type="match status" value="1"/>
</dbReference>
<evidence type="ECO:0000259" key="3">
    <source>
        <dbReference type="PROSITE" id="PS50102"/>
    </source>
</evidence>
<dbReference type="GO" id="GO:0005634">
    <property type="term" value="C:nucleus"/>
    <property type="evidence" value="ECO:0007669"/>
    <property type="project" value="TreeGrafter"/>
</dbReference>
<dbReference type="FunFam" id="3.30.70.330:FF:000494">
    <property type="entry name" value="28 kDa ribonucleoprotein, chloroplastic"/>
    <property type="match status" value="1"/>
</dbReference>
<reference evidence="4" key="1">
    <citation type="submission" date="2018-03" db="EMBL/GenBank/DDBJ databases">
        <title>The relapsing fever spirochete Borrelia turicatae persists in the highly oxidative environment of its soft-bodied tick vector.</title>
        <authorList>
            <person name="Bourret T.J."/>
            <person name="Boyle W.K."/>
            <person name="Valenzuela J.G."/>
            <person name="Oliveira F."/>
            <person name="Lopez J.E."/>
        </authorList>
    </citation>
    <scope>NUCLEOTIDE SEQUENCE</scope>
    <source>
        <strain evidence="4">Kansas strain/isolate</strain>
        <tissue evidence="4">Salivary glands</tissue>
    </source>
</reference>
<organism evidence="4">
    <name type="scientific">Ornithodoros turicata</name>
    <dbReference type="NCBI Taxonomy" id="34597"/>
    <lineage>
        <taxon>Eukaryota</taxon>
        <taxon>Metazoa</taxon>
        <taxon>Ecdysozoa</taxon>
        <taxon>Arthropoda</taxon>
        <taxon>Chelicerata</taxon>
        <taxon>Arachnida</taxon>
        <taxon>Acari</taxon>
        <taxon>Parasitiformes</taxon>
        <taxon>Ixodida</taxon>
        <taxon>Ixodoidea</taxon>
        <taxon>Argasidae</taxon>
        <taxon>Ornithodorinae</taxon>
        <taxon>Ornithodoros</taxon>
    </lineage>
</organism>
<feature type="domain" description="RRM" evidence="3">
    <location>
        <begin position="8"/>
        <end position="88"/>
    </location>
</feature>
<evidence type="ECO:0000256" key="1">
    <source>
        <dbReference type="ARBA" id="ARBA00022884"/>
    </source>
</evidence>
<dbReference type="InterPro" id="IPR050886">
    <property type="entry name" value="RNA-binding_reg"/>
</dbReference>
<protein>
    <submittedName>
        <fullName evidence="4">Putative rna-binding protein</fullName>
    </submittedName>
</protein>
<dbReference type="PANTHER" id="PTHR48024:SF56">
    <property type="entry name" value="HETEROGENEOUS NUCLEAR RIBONUCLEOPROTEIN A0"/>
    <property type="match status" value="1"/>
</dbReference>
<keyword evidence="1 2" id="KW-0694">RNA-binding</keyword>
<dbReference type="CDD" id="cd12242">
    <property type="entry name" value="RRM_SLIRP"/>
    <property type="match status" value="1"/>
</dbReference>
<dbReference type="EMBL" id="GGLE01000608">
    <property type="protein sequence ID" value="MBY04734.1"/>
    <property type="molecule type" value="Transcribed_RNA"/>
</dbReference>
<sequence>MASLRQGLRVFVGNLSWTVGKKELRDYFSQFGYVSSAMVIFDKDTGMSKGYGFVRFGNKDGFINATRQQQHDLEGNTLSVHAAVENIR</sequence>